<dbReference type="AlphaFoldDB" id="A0A1Z2KYY0"/>
<dbReference type="OrthoDB" id="9787658at2"/>
<dbReference type="SUPFAM" id="SSF54637">
    <property type="entry name" value="Thioesterase/thiol ester dehydrase-isomerase"/>
    <property type="match status" value="1"/>
</dbReference>
<dbReference type="PANTHER" id="PTHR30272:SF1">
    <property type="entry name" value="3-HYDROXYACYL-[ACYL-CARRIER-PROTEIN] DEHYDRATASE"/>
    <property type="match status" value="1"/>
</dbReference>
<dbReference type="InterPro" id="IPR054545">
    <property type="entry name" value="ApeI-like"/>
</dbReference>
<dbReference type="EMBL" id="CP021744">
    <property type="protein sequence ID" value="ARZ67252.1"/>
    <property type="molecule type" value="Genomic_DNA"/>
</dbReference>
<evidence type="ECO:0000256" key="2">
    <source>
        <dbReference type="ARBA" id="ARBA00023239"/>
    </source>
</evidence>
<dbReference type="InterPro" id="IPR013114">
    <property type="entry name" value="FabA_FabZ"/>
</dbReference>
<dbReference type="Gene3D" id="3.10.129.10">
    <property type="entry name" value="Hotdog Thioesterase"/>
    <property type="match status" value="1"/>
</dbReference>
<comment type="similarity">
    <text evidence="1">Belongs to the thioester dehydratase family. FabZ subfamily.</text>
</comment>
<accession>A0A1Z2KYY0</accession>
<dbReference type="RefSeq" id="WP_087925737.1">
    <property type="nucleotide sequence ID" value="NZ_CP021744.1"/>
</dbReference>
<evidence type="ECO:0000259" key="3">
    <source>
        <dbReference type="Pfam" id="PF22818"/>
    </source>
</evidence>
<dbReference type="KEGG" id="salj:SMD11_1591"/>
<gene>
    <name evidence="4" type="ORF">SMD11_1591</name>
</gene>
<protein>
    <recommendedName>
        <fullName evidence="3">ApeI dehydratase-like domain-containing protein</fullName>
    </recommendedName>
</protein>
<dbReference type="GO" id="GO:0016829">
    <property type="term" value="F:lyase activity"/>
    <property type="evidence" value="ECO:0007669"/>
    <property type="project" value="UniProtKB-KW"/>
</dbReference>
<evidence type="ECO:0000313" key="5">
    <source>
        <dbReference type="Proteomes" id="UP000195755"/>
    </source>
</evidence>
<organism evidence="4 5">
    <name type="scientific">Streptomyces albireticuli</name>
    <dbReference type="NCBI Taxonomy" id="1940"/>
    <lineage>
        <taxon>Bacteria</taxon>
        <taxon>Bacillati</taxon>
        <taxon>Actinomycetota</taxon>
        <taxon>Actinomycetes</taxon>
        <taxon>Kitasatosporales</taxon>
        <taxon>Streptomycetaceae</taxon>
        <taxon>Streptomyces</taxon>
    </lineage>
</organism>
<dbReference type="InterPro" id="IPR029069">
    <property type="entry name" value="HotDog_dom_sf"/>
</dbReference>
<reference evidence="4 5" key="1">
    <citation type="submission" date="2017-06" db="EMBL/GenBank/DDBJ databases">
        <title>Streptomyces albireticuli Genome sequencing and assembly.</title>
        <authorList>
            <person name="Wang Y."/>
            <person name="Du B."/>
            <person name="Ding Y."/>
            <person name="Liu H."/>
            <person name="Hou Q."/>
            <person name="Liu K."/>
            <person name="Yao L."/>
            <person name="Wang C."/>
        </authorList>
    </citation>
    <scope>NUCLEOTIDE SEQUENCE [LARGE SCALE GENOMIC DNA]</scope>
    <source>
        <strain evidence="4 5">MDJK11</strain>
    </source>
</reference>
<evidence type="ECO:0000256" key="1">
    <source>
        <dbReference type="ARBA" id="ARBA00009174"/>
    </source>
</evidence>
<dbReference type="Pfam" id="PF22818">
    <property type="entry name" value="ApeI-like"/>
    <property type="match status" value="1"/>
</dbReference>
<dbReference type="Proteomes" id="UP000195755">
    <property type="component" value="Chromosome"/>
</dbReference>
<sequence>MTTIATAVPDVLTTADFDRIVVFESGRRAIAVRNVPATLQCFTTHFPRLPVLPGVLLLEDMAALAAGVAYTGRPLRLRAARKVRFRRPVGPGDQVEITVEMTGPVGGGTECGAVARVGGRTVATAGALLLHPVDAR</sequence>
<name>A0A1Z2KYY0_9ACTN</name>
<evidence type="ECO:0000313" key="4">
    <source>
        <dbReference type="EMBL" id="ARZ67252.1"/>
    </source>
</evidence>
<feature type="domain" description="ApeI dehydratase-like" evidence="3">
    <location>
        <begin position="27"/>
        <end position="101"/>
    </location>
</feature>
<proteinExistence type="inferred from homology"/>
<keyword evidence="2" id="KW-0456">Lyase</keyword>
<dbReference type="PANTHER" id="PTHR30272">
    <property type="entry name" value="3-HYDROXYACYL-[ACYL-CARRIER-PROTEIN] DEHYDRATASE"/>
    <property type="match status" value="1"/>
</dbReference>